<name>F8ET54_ZYMMT</name>
<keyword evidence="4" id="KW-0413">Isomerase</keyword>
<evidence type="ECO:0000313" key="5">
    <source>
        <dbReference type="Proteomes" id="UP000000491"/>
    </source>
</evidence>
<keyword evidence="1" id="KW-0456">Lyase</keyword>
<dbReference type="STRING" id="579138.Zymop_0040"/>
<dbReference type="GO" id="GO:0016853">
    <property type="term" value="F:isomerase activity"/>
    <property type="evidence" value="ECO:0007669"/>
    <property type="project" value="UniProtKB-KW"/>
</dbReference>
<dbReference type="NCBIfam" id="NF003915">
    <property type="entry name" value="PRK05441.1"/>
    <property type="match status" value="1"/>
</dbReference>
<dbReference type="GO" id="GO:0046348">
    <property type="term" value="P:amino sugar catabolic process"/>
    <property type="evidence" value="ECO:0007669"/>
    <property type="project" value="InterPro"/>
</dbReference>
<dbReference type="GO" id="GO:0016803">
    <property type="term" value="F:ether hydrolase activity"/>
    <property type="evidence" value="ECO:0007669"/>
    <property type="project" value="TreeGrafter"/>
</dbReference>
<dbReference type="GO" id="GO:0016835">
    <property type="term" value="F:carbon-oxygen lyase activity"/>
    <property type="evidence" value="ECO:0007669"/>
    <property type="project" value="InterPro"/>
</dbReference>
<dbReference type="KEGG" id="zmp:Zymop_0040"/>
<dbReference type="NCBIfam" id="NF009222">
    <property type="entry name" value="PRK12570.1"/>
    <property type="match status" value="1"/>
</dbReference>
<protein>
    <submittedName>
        <fullName evidence="4">Sugar isomerase (SIS)</fullName>
    </submittedName>
</protein>
<dbReference type="Pfam" id="PF22645">
    <property type="entry name" value="GKRP_SIS_N"/>
    <property type="match status" value="1"/>
</dbReference>
<evidence type="ECO:0000259" key="3">
    <source>
        <dbReference type="PROSITE" id="PS51464"/>
    </source>
</evidence>
<dbReference type="SUPFAM" id="SSF53697">
    <property type="entry name" value="SIS domain"/>
    <property type="match status" value="1"/>
</dbReference>
<dbReference type="InterPro" id="IPR005488">
    <property type="entry name" value="Etherase_MurQ"/>
</dbReference>
<accession>F8ET54</accession>
<dbReference type="HOGENOM" id="CLU_049049_1_1_5"/>
<dbReference type="Proteomes" id="UP000000491">
    <property type="component" value="Chromosome"/>
</dbReference>
<dbReference type="InterPro" id="IPR001347">
    <property type="entry name" value="SIS_dom"/>
</dbReference>
<evidence type="ECO:0000313" key="4">
    <source>
        <dbReference type="EMBL" id="AEI36944.1"/>
    </source>
</evidence>
<keyword evidence="2" id="KW-0119">Carbohydrate metabolism</keyword>
<dbReference type="Gene3D" id="1.10.8.1080">
    <property type="match status" value="1"/>
</dbReference>
<dbReference type="InterPro" id="IPR040190">
    <property type="entry name" value="MURQ/GCKR"/>
</dbReference>
<dbReference type="InterPro" id="IPR046348">
    <property type="entry name" value="SIS_dom_sf"/>
</dbReference>
<sequence>MSTETVDPRFVDIDSWTSSYAVSAMVEGQMAAIAAVAGQTEAIAATTDAAAKRLYNGNRIIYAGAGTSGRIAVQDGVELTPTYNWPPERLGFLLAGGMKALATSVEGAEDDVEAAYKEVKALKIDAQDVVIGVAASGRTPYTRAVIRAAREAGALTIGIANNLKAPLLEEAEYPIVAATGSEPVAGSTRMKAGTAQKAILNTLSTAIMLKLGLVCRGLMVNMRVSNAKLRQRAHDIIGRLAKVDEEKATCALIEAHDDIRKAVLIAMNLSADQADQLLIDHRGNLRQAMEVRYL</sequence>
<gene>
    <name evidence="4" type="ordered locus">Zymop_0040</name>
</gene>
<dbReference type="CDD" id="cd05007">
    <property type="entry name" value="SIS_Etherase"/>
    <property type="match status" value="1"/>
</dbReference>
<dbReference type="eggNOG" id="COG2103">
    <property type="taxonomic scope" value="Bacteria"/>
</dbReference>
<dbReference type="RefSeq" id="WP_013933345.1">
    <property type="nucleotide sequence ID" value="NC_015709.1"/>
</dbReference>
<dbReference type="PATRIC" id="fig|579138.3.peg.44"/>
<dbReference type="PANTHER" id="PTHR10088">
    <property type="entry name" value="GLUCOKINASE REGULATORY PROTEIN"/>
    <property type="match status" value="1"/>
</dbReference>
<dbReference type="PROSITE" id="PS51464">
    <property type="entry name" value="SIS"/>
    <property type="match status" value="1"/>
</dbReference>
<dbReference type="PANTHER" id="PTHR10088:SF4">
    <property type="entry name" value="GLUCOKINASE REGULATORY PROTEIN"/>
    <property type="match status" value="1"/>
</dbReference>
<dbReference type="Gene3D" id="3.40.50.10490">
    <property type="entry name" value="Glucose-6-phosphate isomerase like protein, domain 1"/>
    <property type="match status" value="1"/>
</dbReference>
<dbReference type="AlphaFoldDB" id="F8ET54"/>
<dbReference type="GO" id="GO:0009254">
    <property type="term" value="P:peptidoglycan turnover"/>
    <property type="evidence" value="ECO:0007669"/>
    <property type="project" value="TreeGrafter"/>
</dbReference>
<organism evidence="4 5">
    <name type="scientific">Zymomonas mobilis subsp. pomaceae (strain ATCC 29192 / DSM 22645 / JCM 10191 / CCUG 17912 / NBRC 13757 / NCIMB 11200 / NRRL B-4491 / Barker I)</name>
    <dbReference type="NCBI Taxonomy" id="579138"/>
    <lineage>
        <taxon>Bacteria</taxon>
        <taxon>Pseudomonadati</taxon>
        <taxon>Pseudomonadota</taxon>
        <taxon>Alphaproteobacteria</taxon>
        <taxon>Sphingomonadales</taxon>
        <taxon>Zymomonadaceae</taxon>
        <taxon>Zymomonas</taxon>
    </lineage>
</organism>
<evidence type="ECO:0000256" key="1">
    <source>
        <dbReference type="ARBA" id="ARBA00023239"/>
    </source>
</evidence>
<reference evidence="4 5" key="1">
    <citation type="journal article" date="2011" name="J. Bacteriol.">
        <title>Genome sequence of the ethanol-producing Zymomonas mobilis subsp. pomaceae lectotype strain ATCC 29192.</title>
        <authorList>
            <person name="Kouvelis V.N."/>
            <person name="Davenport K.W."/>
            <person name="Brettin T.S."/>
            <person name="Bruce D."/>
            <person name="Detter C."/>
            <person name="Han C.S."/>
            <person name="Nolan M."/>
            <person name="Tapia R."/>
            <person name="Damoulaki A."/>
            <person name="Kyrpides N.C."/>
            <person name="Typas M.A."/>
            <person name="Pappas K.M."/>
        </authorList>
    </citation>
    <scope>NUCLEOTIDE SEQUENCE [LARGE SCALE GENOMIC DNA]</scope>
    <source>
        <strain evidence="5">ATCC 29192 / DSM 22645 / JCM 10191 / CCUG 17912 / NBRC 13757 / NCIMB 11200 / NRRL B-4491 / Barker I</strain>
    </source>
</reference>
<dbReference type="EMBL" id="CP002865">
    <property type="protein sequence ID" value="AEI36944.1"/>
    <property type="molecule type" value="Genomic_DNA"/>
</dbReference>
<evidence type="ECO:0000256" key="2">
    <source>
        <dbReference type="ARBA" id="ARBA00023277"/>
    </source>
</evidence>
<dbReference type="GO" id="GO:0097367">
    <property type="term" value="F:carbohydrate derivative binding"/>
    <property type="evidence" value="ECO:0007669"/>
    <property type="project" value="InterPro"/>
</dbReference>
<feature type="domain" description="SIS" evidence="3">
    <location>
        <begin position="50"/>
        <end position="213"/>
    </location>
</feature>
<proteinExistence type="predicted"/>